<evidence type="ECO:0000313" key="2">
    <source>
        <dbReference type="EMBL" id="CAH0730235.1"/>
    </source>
</evidence>
<protein>
    <submittedName>
        <fullName evidence="2">Uncharacterized protein</fullName>
    </submittedName>
</protein>
<dbReference type="Proteomes" id="UP000838878">
    <property type="component" value="Chromosome 8"/>
</dbReference>
<name>A0A8J9VNN1_9NEOP</name>
<proteinExistence type="predicted"/>
<organism evidence="2 3">
    <name type="scientific">Brenthis ino</name>
    <name type="common">lesser marbled fritillary</name>
    <dbReference type="NCBI Taxonomy" id="405034"/>
    <lineage>
        <taxon>Eukaryota</taxon>
        <taxon>Metazoa</taxon>
        <taxon>Ecdysozoa</taxon>
        <taxon>Arthropoda</taxon>
        <taxon>Hexapoda</taxon>
        <taxon>Insecta</taxon>
        <taxon>Pterygota</taxon>
        <taxon>Neoptera</taxon>
        <taxon>Endopterygota</taxon>
        <taxon>Lepidoptera</taxon>
        <taxon>Glossata</taxon>
        <taxon>Ditrysia</taxon>
        <taxon>Papilionoidea</taxon>
        <taxon>Nymphalidae</taxon>
        <taxon>Heliconiinae</taxon>
        <taxon>Argynnini</taxon>
        <taxon>Brenthis</taxon>
    </lineage>
</organism>
<sequence length="113" mass="13241">MENGSPATTTRKIRAQWISQQMKNIVKMVERVDMNSKQVYHYHIITNADIEEELTKSKQAYPIVHYKNETCYDKCGLRRRDSVQSIKTTTDDDDTGSERSRNIRLEDDTGRKE</sequence>
<dbReference type="EMBL" id="OV170228">
    <property type="protein sequence ID" value="CAH0730235.1"/>
    <property type="molecule type" value="Genomic_DNA"/>
</dbReference>
<dbReference type="OrthoDB" id="7462192at2759"/>
<accession>A0A8J9VNN1</accession>
<feature type="region of interest" description="Disordered" evidence="1">
    <location>
        <begin position="83"/>
        <end position="113"/>
    </location>
</feature>
<evidence type="ECO:0000313" key="3">
    <source>
        <dbReference type="Proteomes" id="UP000838878"/>
    </source>
</evidence>
<evidence type="ECO:0000256" key="1">
    <source>
        <dbReference type="SAM" id="MobiDB-lite"/>
    </source>
</evidence>
<feature type="compositionally biased region" description="Basic and acidic residues" evidence="1">
    <location>
        <begin position="96"/>
        <end position="113"/>
    </location>
</feature>
<dbReference type="AlphaFoldDB" id="A0A8J9VNN1"/>
<feature type="non-terminal residue" evidence="2">
    <location>
        <position position="113"/>
    </location>
</feature>
<keyword evidence="3" id="KW-1185">Reference proteome</keyword>
<gene>
    <name evidence="2" type="ORF">BINO364_LOCUS15237</name>
</gene>
<reference evidence="2" key="1">
    <citation type="submission" date="2021-12" db="EMBL/GenBank/DDBJ databases">
        <authorList>
            <person name="Martin H S."/>
        </authorList>
    </citation>
    <scope>NUCLEOTIDE SEQUENCE</scope>
</reference>